<keyword evidence="12" id="KW-1185">Reference proteome</keyword>
<keyword evidence="3" id="KW-0808">Transferase</keyword>
<dbReference type="PANTHER" id="PTHR38686:SF1">
    <property type="entry name" value="APOLIPOPROTEIN N-ACYLTRANSFERASE"/>
    <property type="match status" value="1"/>
</dbReference>
<evidence type="ECO:0000256" key="1">
    <source>
        <dbReference type="ARBA" id="ARBA00004651"/>
    </source>
</evidence>
<dbReference type="GO" id="GO:0016787">
    <property type="term" value="F:hydrolase activity"/>
    <property type="evidence" value="ECO:0007669"/>
    <property type="project" value="UniProtKB-KW"/>
</dbReference>
<evidence type="ECO:0000256" key="2">
    <source>
        <dbReference type="ARBA" id="ARBA00022475"/>
    </source>
</evidence>
<evidence type="ECO:0000256" key="8">
    <source>
        <dbReference type="SAM" id="MobiDB-lite"/>
    </source>
</evidence>
<evidence type="ECO:0000256" key="4">
    <source>
        <dbReference type="ARBA" id="ARBA00022692"/>
    </source>
</evidence>
<feature type="domain" description="CN hydrolase" evidence="10">
    <location>
        <begin position="202"/>
        <end position="412"/>
    </location>
</feature>
<dbReference type="Pfam" id="PF20154">
    <property type="entry name" value="LNT_N"/>
    <property type="match status" value="1"/>
</dbReference>
<keyword evidence="6 9" id="KW-0472">Membrane</keyword>
<dbReference type="EMBL" id="CP126980">
    <property type="protein sequence ID" value="WIM93340.1"/>
    <property type="molecule type" value="Genomic_DNA"/>
</dbReference>
<protein>
    <submittedName>
        <fullName evidence="11">Nitrilase-related carbon-nitrogen hydrolase</fullName>
    </submittedName>
</protein>
<feature type="transmembrane region" description="Helical" evidence="9">
    <location>
        <begin position="172"/>
        <end position="192"/>
    </location>
</feature>
<evidence type="ECO:0000256" key="6">
    <source>
        <dbReference type="ARBA" id="ARBA00023136"/>
    </source>
</evidence>
<sequence length="484" mass="51471">MVTMTAAALSGLLWLGGFGLHPIPVLTWLAPVPLLLLGVPKKALTATLVAWPIGQLAMAGYYLRTLRIPLPVVIGFVIYGTALAAGTVLLAGGLLRRGRTVTAVLAVPALWVLGEYLVSVLMPNGAWWSLAYTQAGVRPVIQLTSLTGVWGVSYLLIAVPIALAALLTRPKAAVACLLVLAVSAGGWATWSLNRRPGAGERLAVGLVALEQPEDGMALDAAPDLLTRYLARAESLAARGATIVVLPEKVFGVGSRKELEDAFRPVTDRGVQVIVGAVLTEGDTRRNVAFVLGGTGRTYTKQHLIRGLEDWFTAGDQDLVVGRRGVAVCKDLDFPGLVRRYRARGATMLLVPALDFGGDGWLHSRMAVVRGVESGMTVVRAADFGRLTVSDATGRVLGEVTTGDAELLVTVTPGVVGTVYGRTGDWFVMLALVLFPVALWPVRDRFRRGGSERRRRSAGLPRRGRLFPGAMGEDPRVGQGTGRGR</sequence>
<dbReference type="InterPro" id="IPR045378">
    <property type="entry name" value="LNT_N"/>
</dbReference>
<organism evidence="11 12">
    <name type="scientific">Actinoplanes oblitus</name>
    <dbReference type="NCBI Taxonomy" id="3040509"/>
    <lineage>
        <taxon>Bacteria</taxon>
        <taxon>Bacillati</taxon>
        <taxon>Actinomycetota</taxon>
        <taxon>Actinomycetes</taxon>
        <taxon>Micromonosporales</taxon>
        <taxon>Micromonosporaceae</taxon>
        <taxon>Actinoplanes</taxon>
    </lineage>
</organism>
<proteinExistence type="predicted"/>
<evidence type="ECO:0000313" key="11">
    <source>
        <dbReference type="EMBL" id="WIM93340.1"/>
    </source>
</evidence>
<dbReference type="Gene3D" id="3.60.110.10">
    <property type="entry name" value="Carbon-nitrogen hydrolase"/>
    <property type="match status" value="1"/>
</dbReference>
<keyword evidence="5 9" id="KW-1133">Transmembrane helix</keyword>
<dbReference type="SUPFAM" id="SSF56317">
    <property type="entry name" value="Carbon-nitrogen hydrolase"/>
    <property type="match status" value="1"/>
</dbReference>
<feature type="region of interest" description="Disordered" evidence="8">
    <location>
        <begin position="450"/>
        <end position="484"/>
    </location>
</feature>
<evidence type="ECO:0000256" key="9">
    <source>
        <dbReference type="SAM" id="Phobius"/>
    </source>
</evidence>
<keyword evidence="7" id="KW-0012">Acyltransferase</keyword>
<dbReference type="PANTHER" id="PTHR38686">
    <property type="entry name" value="APOLIPOPROTEIN N-ACYLTRANSFERASE"/>
    <property type="match status" value="1"/>
</dbReference>
<dbReference type="Proteomes" id="UP001240150">
    <property type="component" value="Chromosome"/>
</dbReference>
<evidence type="ECO:0000256" key="5">
    <source>
        <dbReference type="ARBA" id="ARBA00022989"/>
    </source>
</evidence>
<keyword evidence="11" id="KW-0378">Hydrolase</keyword>
<evidence type="ECO:0000313" key="12">
    <source>
        <dbReference type="Proteomes" id="UP001240150"/>
    </source>
</evidence>
<keyword evidence="4 9" id="KW-0812">Transmembrane</keyword>
<comment type="subcellular location">
    <subcellularLocation>
        <location evidence="1">Cell membrane</location>
        <topology evidence="1">Multi-pass membrane protein</topology>
    </subcellularLocation>
</comment>
<feature type="compositionally biased region" description="Basic residues" evidence="8">
    <location>
        <begin position="452"/>
        <end position="464"/>
    </location>
</feature>
<evidence type="ECO:0000259" key="10">
    <source>
        <dbReference type="PROSITE" id="PS50263"/>
    </source>
</evidence>
<gene>
    <name evidence="11" type="ORF">ACTOB_005317</name>
</gene>
<dbReference type="InterPro" id="IPR003010">
    <property type="entry name" value="C-N_Hydrolase"/>
</dbReference>
<evidence type="ECO:0000256" key="3">
    <source>
        <dbReference type="ARBA" id="ARBA00022679"/>
    </source>
</evidence>
<reference evidence="11 12" key="1">
    <citation type="submission" date="2023-06" db="EMBL/GenBank/DDBJ databases">
        <authorList>
            <person name="Yushchuk O."/>
            <person name="Binda E."/>
            <person name="Ruckert-Reed C."/>
            <person name="Fedorenko V."/>
            <person name="Kalinowski J."/>
            <person name="Marinelli F."/>
        </authorList>
    </citation>
    <scope>NUCLEOTIDE SEQUENCE [LARGE SCALE GENOMIC DNA]</scope>
    <source>
        <strain evidence="11 12">NRRL 3884</strain>
    </source>
</reference>
<feature type="transmembrane region" description="Helical" evidence="9">
    <location>
        <begin position="70"/>
        <end position="95"/>
    </location>
</feature>
<feature type="transmembrane region" description="Helical" evidence="9">
    <location>
        <begin position="101"/>
        <end position="122"/>
    </location>
</feature>
<accession>A0ABY8W6A3</accession>
<dbReference type="InterPro" id="IPR036526">
    <property type="entry name" value="C-N_Hydrolase_sf"/>
</dbReference>
<feature type="transmembrane region" description="Helical" evidence="9">
    <location>
        <begin position="143"/>
        <end position="166"/>
    </location>
</feature>
<dbReference type="InterPro" id="IPR004563">
    <property type="entry name" value="Apolipo_AcylTrfase"/>
</dbReference>
<dbReference type="Pfam" id="PF00795">
    <property type="entry name" value="CN_hydrolase"/>
    <property type="match status" value="1"/>
</dbReference>
<dbReference type="PROSITE" id="PS50263">
    <property type="entry name" value="CN_HYDROLASE"/>
    <property type="match status" value="1"/>
</dbReference>
<evidence type="ECO:0000256" key="7">
    <source>
        <dbReference type="ARBA" id="ARBA00023315"/>
    </source>
</evidence>
<keyword evidence="2" id="KW-1003">Cell membrane</keyword>
<dbReference type="RefSeq" id="WP_284914547.1">
    <property type="nucleotide sequence ID" value="NZ_CP126980.1"/>
</dbReference>
<name>A0ABY8W6A3_9ACTN</name>